<organism evidence="1">
    <name type="scientific">marine metagenome</name>
    <dbReference type="NCBI Taxonomy" id="408172"/>
    <lineage>
        <taxon>unclassified sequences</taxon>
        <taxon>metagenomes</taxon>
        <taxon>ecological metagenomes</taxon>
    </lineage>
</organism>
<sequence>MKSETLANSIDLKKDLKNGTEVDFDKIKTKILITKE</sequence>
<dbReference type="EMBL" id="UINC01124493">
    <property type="protein sequence ID" value="SVD01675.1"/>
    <property type="molecule type" value="Genomic_DNA"/>
</dbReference>
<dbReference type="AlphaFoldDB" id="A0A382RWY0"/>
<proteinExistence type="predicted"/>
<accession>A0A382RWY0</accession>
<name>A0A382RWY0_9ZZZZ</name>
<gene>
    <name evidence="1" type="ORF">METZ01_LOCUS354529</name>
</gene>
<evidence type="ECO:0000313" key="1">
    <source>
        <dbReference type="EMBL" id="SVD01675.1"/>
    </source>
</evidence>
<reference evidence="1" key="1">
    <citation type="submission" date="2018-05" db="EMBL/GenBank/DDBJ databases">
        <authorList>
            <person name="Lanie J.A."/>
            <person name="Ng W.-L."/>
            <person name="Kazmierczak K.M."/>
            <person name="Andrzejewski T.M."/>
            <person name="Davidsen T.M."/>
            <person name="Wayne K.J."/>
            <person name="Tettelin H."/>
            <person name="Glass J.I."/>
            <person name="Rusch D."/>
            <person name="Podicherti R."/>
            <person name="Tsui H.-C.T."/>
            <person name="Winkler M.E."/>
        </authorList>
    </citation>
    <scope>NUCLEOTIDE SEQUENCE</scope>
</reference>
<protein>
    <submittedName>
        <fullName evidence="1">Uncharacterized protein</fullName>
    </submittedName>
</protein>